<dbReference type="InterPro" id="IPR041577">
    <property type="entry name" value="RT_RNaseH_2"/>
</dbReference>
<dbReference type="CDD" id="cd01647">
    <property type="entry name" value="RT_LTR"/>
    <property type="match status" value="1"/>
</dbReference>
<evidence type="ECO:0000313" key="3">
    <source>
        <dbReference type="EnsemblPlants" id="Solyc03g044795.1.1"/>
    </source>
</evidence>
<dbReference type="Proteomes" id="UP000004994">
    <property type="component" value="Chromosome 3"/>
</dbReference>
<dbReference type="STRING" id="4081.A0A3Q7FGT4"/>
<dbReference type="InterPro" id="IPR000477">
    <property type="entry name" value="RT_dom"/>
</dbReference>
<dbReference type="InterPro" id="IPR043502">
    <property type="entry name" value="DNA/RNA_pol_sf"/>
</dbReference>
<dbReference type="InterPro" id="IPR043128">
    <property type="entry name" value="Rev_trsase/Diguanyl_cyclase"/>
</dbReference>
<dbReference type="Pfam" id="PF17919">
    <property type="entry name" value="RT_RNaseH_2"/>
    <property type="match status" value="1"/>
</dbReference>
<dbReference type="FunFam" id="3.30.70.270:FF:000003">
    <property type="entry name" value="Transposon Ty3-G Gag-Pol polyprotein"/>
    <property type="match status" value="1"/>
</dbReference>
<reference evidence="3" key="2">
    <citation type="submission" date="2019-01" db="UniProtKB">
        <authorList>
            <consortium name="EnsemblPlants"/>
        </authorList>
    </citation>
    <scope>IDENTIFICATION</scope>
    <source>
        <strain evidence="3">cv. Heinz 1706</strain>
    </source>
</reference>
<proteinExistence type="predicted"/>
<evidence type="ECO:0000313" key="4">
    <source>
        <dbReference type="Proteomes" id="UP000004994"/>
    </source>
</evidence>
<evidence type="ECO:0008006" key="5">
    <source>
        <dbReference type="Google" id="ProtNLM"/>
    </source>
</evidence>
<dbReference type="PANTHER" id="PTHR33064:SF40">
    <property type="entry name" value="REVERSE TRANSCRIPTASE_RETROTRANSPOSON-DERIVED PROTEIN RNASE H-LIKE DOMAIN-CONTAINING PROTEIN"/>
    <property type="match status" value="1"/>
</dbReference>
<dbReference type="SUPFAM" id="SSF56672">
    <property type="entry name" value="DNA/RNA polymerases"/>
    <property type="match status" value="1"/>
</dbReference>
<dbReference type="Gene3D" id="3.30.70.270">
    <property type="match status" value="2"/>
</dbReference>
<evidence type="ECO:0000259" key="1">
    <source>
        <dbReference type="Pfam" id="PF00078"/>
    </source>
</evidence>
<sequence>MRVEDVHKTAFWTYMGHYEFRVMPFGLTNVTATFQALMNQYFQSFLQKFVFIFFDDIFIYSRSRDEHSRHLQIVFETLRANVLFAKKSKCSFGEAHVEYLGHIITDEGVSTNPNKIKAMNYGTISRPLIDLLGKEAFKWSVDVETAFENLKVAMNTTPVLTLPDYTHEFVVETDAIHGGIGVVIMQQGRLIAFFSNFLATKHRGKSIYEKEYMALLNAVDKLRHYLQFKHFVVKTDHHSLKYFLE</sequence>
<dbReference type="InParanoid" id="A0A3Q7FGT4"/>
<dbReference type="InterPro" id="IPR051320">
    <property type="entry name" value="Viral_Replic_Matur_Polypro"/>
</dbReference>
<dbReference type="Gramene" id="Solyc03g044795.1.1">
    <property type="protein sequence ID" value="Solyc03g044795.1.1"/>
    <property type="gene ID" value="Solyc03g044795.1"/>
</dbReference>
<dbReference type="Pfam" id="PF00078">
    <property type="entry name" value="RVT_1"/>
    <property type="match status" value="1"/>
</dbReference>
<accession>A0A3Q7FGT4</accession>
<reference evidence="3" key="1">
    <citation type="journal article" date="2012" name="Nature">
        <title>The tomato genome sequence provides insights into fleshy fruit evolution.</title>
        <authorList>
            <consortium name="Tomato Genome Consortium"/>
        </authorList>
    </citation>
    <scope>NUCLEOTIDE SEQUENCE [LARGE SCALE GENOMIC DNA]</scope>
    <source>
        <strain evidence="3">cv. Heinz 1706</strain>
    </source>
</reference>
<keyword evidence="4" id="KW-1185">Reference proteome</keyword>
<feature type="domain" description="Reverse transcriptase" evidence="1">
    <location>
        <begin position="13"/>
        <end position="104"/>
    </location>
</feature>
<dbReference type="PANTHER" id="PTHR33064">
    <property type="entry name" value="POL PROTEIN"/>
    <property type="match status" value="1"/>
</dbReference>
<dbReference type="Gene3D" id="3.10.10.10">
    <property type="entry name" value="HIV Type 1 Reverse Transcriptase, subunit A, domain 1"/>
    <property type="match status" value="1"/>
</dbReference>
<feature type="domain" description="Reverse transcriptase/retrotransposon-derived protein RNase H-like" evidence="2">
    <location>
        <begin position="139"/>
        <end position="233"/>
    </location>
</feature>
<protein>
    <recommendedName>
        <fullName evidence="5">Reverse transcriptase domain-containing protein</fullName>
    </recommendedName>
</protein>
<name>A0A3Q7FGT4_SOLLC</name>
<dbReference type="AlphaFoldDB" id="A0A3Q7FGT4"/>
<organism evidence="3">
    <name type="scientific">Solanum lycopersicum</name>
    <name type="common">Tomato</name>
    <name type="synonym">Lycopersicon esculentum</name>
    <dbReference type="NCBI Taxonomy" id="4081"/>
    <lineage>
        <taxon>Eukaryota</taxon>
        <taxon>Viridiplantae</taxon>
        <taxon>Streptophyta</taxon>
        <taxon>Embryophyta</taxon>
        <taxon>Tracheophyta</taxon>
        <taxon>Spermatophyta</taxon>
        <taxon>Magnoliopsida</taxon>
        <taxon>eudicotyledons</taxon>
        <taxon>Gunneridae</taxon>
        <taxon>Pentapetalae</taxon>
        <taxon>asterids</taxon>
        <taxon>lamiids</taxon>
        <taxon>Solanales</taxon>
        <taxon>Solanaceae</taxon>
        <taxon>Solanoideae</taxon>
        <taxon>Solaneae</taxon>
        <taxon>Solanum</taxon>
        <taxon>Solanum subgen. Lycopersicon</taxon>
    </lineage>
</organism>
<evidence type="ECO:0000259" key="2">
    <source>
        <dbReference type="Pfam" id="PF17919"/>
    </source>
</evidence>
<dbReference type="EnsemblPlants" id="Solyc03g044795.1.1">
    <property type="protein sequence ID" value="Solyc03g044795.1.1"/>
    <property type="gene ID" value="Solyc03g044795.1"/>
</dbReference>